<keyword evidence="5 6" id="KW-0472">Membrane</keyword>
<comment type="subcellular location">
    <subcellularLocation>
        <location evidence="1 6">Endoplasmic reticulum membrane</location>
        <topology evidence="1 6">Multi-pass membrane protein</topology>
    </subcellularLocation>
</comment>
<keyword evidence="4 6" id="KW-1133">Transmembrane helix</keyword>
<organism evidence="8 9">
    <name type="scientific">Metschnikowia bicuspidata</name>
    <dbReference type="NCBI Taxonomy" id="27322"/>
    <lineage>
        <taxon>Eukaryota</taxon>
        <taxon>Fungi</taxon>
        <taxon>Dikarya</taxon>
        <taxon>Ascomycota</taxon>
        <taxon>Saccharomycotina</taxon>
        <taxon>Pichiomycetes</taxon>
        <taxon>Metschnikowiaceae</taxon>
        <taxon>Metschnikowia</taxon>
    </lineage>
</organism>
<evidence type="ECO:0000313" key="9">
    <source>
        <dbReference type="Proteomes" id="UP000268321"/>
    </source>
</evidence>
<gene>
    <name evidence="8" type="ORF">METBISCDRAFT_14480</name>
</gene>
<sequence length="257" mass="27897">MNLCQFFGWQYPLVTAKYLALIVTALLAVKVNLATYFFNLVYLGLLAAAAAEYAGQFLTGEGFVTKYFGAPQSCATCVRESLLPALADTYECLERKVLSIVFVNDLEKTLKVAGIAFILHKITAYISLYALIWIGVAFIFSVPPLYQAYQNEVDAAFSKYTKVAKAQIQEKVGCAKSKLCPLVQQLIEKTGPVGAFVKLKIPTRTAGSTVGHSSIPKTISEPTTGFTSGASKFPEVPATEIKSSVTEVEEKTENSGF</sequence>
<evidence type="ECO:0000256" key="2">
    <source>
        <dbReference type="ARBA" id="ARBA00022692"/>
    </source>
</evidence>
<dbReference type="PROSITE" id="PS50845">
    <property type="entry name" value="RETICULON"/>
    <property type="match status" value="1"/>
</dbReference>
<reference evidence="9" key="1">
    <citation type="journal article" date="2018" name="Nat. Microbiol.">
        <title>Leveraging single-cell genomics to expand the fungal tree of life.</title>
        <authorList>
            <person name="Ahrendt S.R."/>
            <person name="Quandt C.A."/>
            <person name="Ciobanu D."/>
            <person name="Clum A."/>
            <person name="Salamov A."/>
            <person name="Andreopoulos B."/>
            <person name="Cheng J.F."/>
            <person name="Woyke T."/>
            <person name="Pelin A."/>
            <person name="Henrissat B."/>
            <person name="Reynolds N.K."/>
            <person name="Benny G.L."/>
            <person name="Smith M.E."/>
            <person name="James T.Y."/>
            <person name="Grigoriev I.V."/>
        </authorList>
    </citation>
    <scope>NUCLEOTIDE SEQUENCE [LARGE SCALE GENOMIC DNA]</scope>
    <source>
        <strain evidence="9">Baker2002</strain>
    </source>
</reference>
<dbReference type="EMBL" id="ML004444">
    <property type="protein sequence ID" value="RKP31277.1"/>
    <property type="molecule type" value="Genomic_DNA"/>
</dbReference>
<evidence type="ECO:0000313" key="8">
    <source>
        <dbReference type="EMBL" id="RKP31277.1"/>
    </source>
</evidence>
<evidence type="ECO:0000256" key="4">
    <source>
        <dbReference type="ARBA" id="ARBA00022989"/>
    </source>
</evidence>
<evidence type="ECO:0000259" key="7">
    <source>
        <dbReference type="PROSITE" id="PS50845"/>
    </source>
</evidence>
<keyword evidence="3 6" id="KW-0256">Endoplasmic reticulum</keyword>
<dbReference type="Pfam" id="PF02453">
    <property type="entry name" value="Reticulon"/>
    <property type="match status" value="1"/>
</dbReference>
<feature type="transmembrane region" description="Helical" evidence="6">
    <location>
        <begin position="36"/>
        <end position="55"/>
    </location>
</feature>
<keyword evidence="9" id="KW-1185">Reference proteome</keyword>
<feature type="domain" description="Reticulon" evidence="7">
    <location>
        <begin position="97"/>
        <end position="179"/>
    </location>
</feature>
<evidence type="ECO:0000256" key="1">
    <source>
        <dbReference type="ARBA" id="ARBA00004477"/>
    </source>
</evidence>
<dbReference type="OrthoDB" id="567788at2759"/>
<feature type="transmembrane region" description="Helical" evidence="6">
    <location>
        <begin position="6"/>
        <end position="29"/>
    </location>
</feature>
<protein>
    <recommendedName>
        <fullName evidence="6">Reticulon-like protein</fullName>
    </recommendedName>
</protein>
<dbReference type="Proteomes" id="UP000268321">
    <property type="component" value="Unassembled WGS sequence"/>
</dbReference>
<evidence type="ECO:0000256" key="3">
    <source>
        <dbReference type="ARBA" id="ARBA00022824"/>
    </source>
</evidence>
<feature type="transmembrane region" description="Helical" evidence="6">
    <location>
        <begin position="122"/>
        <end position="142"/>
    </location>
</feature>
<accession>A0A4P9ZE69</accession>
<keyword evidence="2 6" id="KW-0812">Transmembrane</keyword>
<dbReference type="AlphaFoldDB" id="A0A4P9ZE69"/>
<evidence type="ECO:0000256" key="6">
    <source>
        <dbReference type="RuleBase" id="RU363132"/>
    </source>
</evidence>
<evidence type="ECO:0000256" key="5">
    <source>
        <dbReference type="ARBA" id="ARBA00023136"/>
    </source>
</evidence>
<proteinExistence type="predicted"/>
<dbReference type="InterPro" id="IPR003388">
    <property type="entry name" value="Reticulon"/>
</dbReference>
<name>A0A4P9ZE69_9ASCO</name>
<dbReference type="GO" id="GO:0005789">
    <property type="term" value="C:endoplasmic reticulum membrane"/>
    <property type="evidence" value="ECO:0007669"/>
    <property type="project" value="UniProtKB-SubCell"/>
</dbReference>